<protein>
    <submittedName>
        <fullName evidence="3">HD domain-containing protein</fullName>
    </submittedName>
</protein>
<dbReference type="InterPro" id="IPR003607">
    <property type="entry name" value="HD/PDEase_dom"/>
</dbReference>
<dbReference type="InterPro" id="IPR006674">
    <property type="entry name" value="HD_domain"/>
</dbReference>
<name>A0ABD5MN59_9EURY</name>
<dbReference type="RefSeq" id="WP_222921808.1">
    <property type="nucleotide sequence ID" value="NZ_CP082286.1"/>
</dbReference>
<reference evidence="3" key="1">
    <citation type="submission" date="2024-09" db="EMBL/GenBank/DDBJ databases">
        <authorList>
            <person name="Sun Q."/>
        </authorList>
    </citation>
    <scope>NUCLEOTIDE SEQUENCE [LARGE SCALE GENOMIC DNA]</scope>
    <source>
        <strain evidence="3">JCM 31273</strain>
    </source>
</reference>
<dbReference type="Pfam" id="PF01966">
    <property type="entry name" value="HD"/>
    <property type="match status" value="1"/>
</dbReference>
<dbReference type="InterPro" id="IPR006675">
    <property type="entry name" value="HDIG_dom"/>
</dbReference>
<proteinExistence type="predicted"/>
<dbReference type="SMART" id="SM00471">
    <property type="entry name" value="HDc"/>
    <property type="match status" value="1"/>
</dbReference>
<dbReference type="GeneID" id="67212026"/>
<evidence type="ECO:0000313" key="3">
    <source>
        <dbReference type="EMBL" id="MFB9822697.1"/>
    </source>
</evidence>
<organism evidence="3 4">
    <name type="scientific">Halobaculum roseum</name>
    <dbReference type="NCBI Taxonomy" id="2175149"/>
    <lineage>
        <taxon>Archaea</taxon>
        <taxon>Methanobacteriati</taxon>
        <taxon>Methanobacteriota</taxon>
        <taxon>Stenosarchaea group</taxon>
        <taxon>Halobacteria</taxon>
        <taxon>Halobacteriales</taxon>
        <taxon>Haloferacaceae</taxon>
        <taxon>Halobaculum</taxon>
    </lineage>
</organism>
<gene>
    <name evidence="3" type="ORF">ACFFOL_00660</name>
</gene>
<feature type="compositionally biased region" description="Acidic residues" evidence="1">
    <location>
        <begin position="132"/>
        <end position="146"/>
    </location>
</feature>
<comment type="caution">
    <text evidence="3">The sequence shown here is derived from an EMBL/GenBank/DDBJ whole genome shotgun (WGS) entry which is preliminary data.</text>
</comment>
<dbReference type="NCBIfam" id="TIGR00277">
    <property type="entry name" value="HDIG"/>
    <property type="match status" value="1"/>
</dbReference>
<feature type="domain" description="HD/PDEase" evidence="2">
    <location>
        <begin position="75"/>
        <end position="219"/>
    </location>
</feature>
<keyword evidence="4" id="KW-1185">Reference proteome</keyword>
<feature type="region of interest" description="Disordered" evidence="1">
    <location>
        <begin position="131"/>
        <end position="151"/>
    </location>
</feature>
<sequence length="223" mass="23521">MTDDAPSSTDDAPEPVADSLPDDLAEVFPAYAEIADPDLRVGVRDAYAVALAETDWADLDAVPWLPDEQARLGLPDETNVRHVNDVAALATALADALLARRPESGLDRDLVVAGALLHDISKLYEFGPGDADAFDGDEGPEGDEGTADGRSGTEYYDLLGHPYVGVHVCEAAGLSVELSHVVLSHTGRTAVEPATLEAEIVKRADEVAAAAIRARALEDLRDA</sequence>
<dbReference type="Gene3D" id="1.10.3210.10">
    <property type="entry name" value="Hypothetical protein af1432"/>
    <property type="match status" value="1"/>
</dbReference>
<evidence type="ECO:0000256" key="1">
    <source>
        <dbReference type="SAM" id="MobiDB-lite"/>
    </source>
</evidence>
<feature type="compositionally biased region" description="Polar residues" evidence="1">
    <location>
        <begin position="1"/>
        <end position="10"/>
    </location>
</feature>
<dbReference type="CDD" id="cd00077">
    <property type="entry name" value="HDc"/>
    <property type="match status" value="1"/>
</dbReference>
<dbReference type="Proteomes" id="UP001589595">
    <property type="component" value="Unassembled WGS sequence"/>
</dbReference>
<feature type="region of interest" description="Disordered" evidence="1">
    <location>
        <begin position="1"/>
        <end position="20"/>
    </location>
</feature>
<evidence type="ECO:0000259" key="2">
    <source>
        <dbReference type="SMART" id="SM00471"/>
    </source>
</evidence>
<dbReference type="EMBL" id="JBHMAJ010000001">
    <property type="protein sequence ID" value="MFB9822697.1"/>
    <property type="molecule type" value="Genomic_DNA"/>
</dbReference>
<evidence type="ECO:0000313" key="4">
    <source>
        <dbReference type="Proteomes" id="UP001589595"/>
    </source>
</evidence>
<accession>A0ABD5MN59</accession>
<dbReference type="SUPFAM" id="SSF109604">
    <property type="entry name" value="HD-domain/PDEase-like"/>
    <property type="match status" value="1"/>
</dbReference>
<dbReference type="AlphaFoldDB" id="A0ABD5MN59"/>